<dbReference type="SUPFAM" id="SSF53335">
    <property type="entry name" value="S-adenosyl-L-methionine-dependent methyltransferases"/>
    <property type="match status" value="1"/>
</dbReference>
<dbReference type="GO" id="GO:0008168">
    <property type="term" value="F:methyltransferase activity"/>
    <property type="evidence" value="ECO:0007669"/>
    <property type="project" value="UniProtKB-KW"/>
</dbReference>
<sequence>MNRYGLLILPATNRVYARSAVDLTQAELEIFGRSALDGRIGDLATETVGGASYVTFSGDGLTERDLAVLGNLSAGYALFEFVGELLRPVEWSRLDRYDDDLLTILKYPGKTNEQFTKLLLNVTLLASDWAGELTSRRFRVLDPLCGRGTTLNQALMYGFDASGVERDQKDVEAYRAFVTTWLKQKRLKHRVLESGPVRRERKVVGRRVRIELASTREEHKAGNVQLLDVVNADTTRAGEFFRPETFDLLVADAPYGVQHGSRTAEHGLTRGPLALLEEAAPVWARLLRPGGALGISWNTHVADRDAAAAALDAAGLSVIDAQPYQALRHRVDQSIMRDILVAPPPPRPPAPPPPPPPARGVPDPAGAAQGRHRGDQGEVVGAARVHAA</sequence>
<name>A0ABW1HC17_9ACTN</name>
<feature type="non-terminal residue" evidence="2">
    <location>
        <position position="388"/>
    </location>
</feature>
<dbReference type="EMBL" id="JBHSQS010000027">
    <property type="protein sequence ID" value="MFC5927184.1"/>
    <property type="molecule type" value="Genomic_DNA"/>
</dbReference>
<evidence type="ECO:0000256" key="1">
    <source>
        <dbReference type="SAM" id="MobiDB-lite"/>
    </source>
</evidence>
<protein>
    <submittedName>
        <fullName evidence="2">TRM11 family SAM-dependent methyltransferase</fullName>
    </submittedName>
</protein>
<dbReference type="InterPro" id="IPR029063">
    <property type="entry name" value="SAM-dependent_MTases_sf"/>
</dbReference>
<gene>
    <name evidence="2" type="ORF">ACFQGL_27980</name>
</gene>
<keyword evidence="2" id="KW-0808">Transferase</keyword>
<dbReference type="GO" id="GO:0032259">
    <property type="term" value="P:methylation"/>
    <property type="evidence" value="ECO:0007669"/>
    <property type="project" value="UniProtKB-KW"/>
</dbReference>
<proteinExistence type="predicted"/>
<keyword evidence="2" id="KW-0489">Methyltransferase</keyword>
<dbReference type="Proteomes" id="UP001596226">
    <property type="component" value="Unassembled WGS sequence"/>
</dbReference>
<feature type="compositionally biased region" description="Pro residues" evidence="1">
    <location>
        <begin position="342"/>
        <end position="359"/>
    </location>
</feature>
<accession>A0ABW1HC17</accession>
<dbReference type="RefSeq" id="WP_377515534.1">
    <property type="nucleotide sequence ID" value="NZ_JBHSQS010000027.1"/>
</dbReference>
<reference evidence="3" key="1">
    <citation type="journal article" date="2019" name="Int. J. Syst. Evol. Microbiol.">
        <title>The Global Catalogue of Microorganisms (GCM) 10K type strain sequencing project: providing services to taxonomists for standard genome sequencing and annotation.</title>
        <authorList>
            <consortium name="The Broad Institute Genomics Platform"/>
            <consortium name="The Broad Institute Genome Sequencing Center for Infectious Disease"/>
            <person name="Wu L."/>
            <person name="Ma J."/>
        </authorList>
    </citation>
    <scope>NUCLEOTIDE SEQUENCE [LARGE SCALE GENOMIC DNA]</scope>
    <source>
        <strain evidence="3">CGMCC 4.7144</strain>
    </source>
</reference>
<feature type="region of interest" description="Disordered" evidence="1">
    <location>
        <begin position="340"/>
        <end position="388"/>
    </location>
</feature>
<organism evidence="2 3">
    <name type="scientific">Micromonospora vulcania</name>
    <dbReference type="NCBI Taxonomy" id="1441873"/>
    <lineage>
        <taxon>Bacteria</taxon>
        <taxon>Bacillati</taxon>
        <taxon>Actinomycetota</taxon>
        <taxon>Actinomycetes</taxon>
        <taxon>Micromonosporales</taxon>
        <taxon>Micromonosporaceae</taxon>
        <taxon>Micromonospora</taxon>
    </lineage>
</organism>
<evidence type="ECO:0000313" key="3">
    <source>
        <dbReference type="Proteomes" id="UP001596226"/>
    </source>
</evidence>
<dbReference type="Gene3D" id="3.40.50.150">
    <property type="entry name" value="Vaccinia Virus protein VP39"/>
    <property type="match status" value="1"/>
</dbReference>
<comment type="caution">
    <text evidence="2">The sequence shown here is derived from an EMBL/GenBank/DDBJ whole genome shotgun (WGS) entry which is preliminary data.</text>
</comment>
<evidence type="ECO:0000313" key="2">
    <source>
        <dbReference type="EMBL" id="MFC5927184.1"/>
    </source>
</evidence>
<keyword evidence="3" id="KW-1185">Reference proteome</keyword>